<dbReference type="CDD" id="cd03241">
    <property type="entry name" value="ABC_RecN"/>
    <property type="match status" value="2"/>
</dbReference>
<dbReference type="Proteomes" id="UP000001208">
    <property type="component" value="Chromosome"/>
</dbReference>
<reference evidence="12 13" key="1">
    <citation type="submission" date="2008-06" db="EMBL/GenBank/DDBJ databases">
        <title>Complete sequence of Chloroherpeton thalassium ATCC 35110.</title>
        <authorList>
            <consortium name="US DOE Joint Genome Institute"/>
            <person name="Lucas S."/>
            <person name="Copeland A."/>
            <person name="Lapidus A."/>
            <person name="Glavina del Rio T."/>
            <person name="Dalin E."/>
            <person name="Tice H."/>
            <person name="Bruce D."/>
            <person name="Goodwin L."/>
            <person name="Pitluck S."/>
            <person name="Schmutz J."/>
            <person name="Larimer F."/>
            <person name="Land M."/>
            <person name="Hauser L."/>
            <person name="Kyrpides N."/>
            <person name="Mikhailova N."/>
            <person name="Liu Z."/>
            <person name="Li T."/>
            <person name="Zhao F."/>
            <person name="Overmann J."/>
            <person name="Bryant D.A."/>
            <person name="Richardson P."/>
        </authorList>
    </citation>
    <scope>NUCLEOTIDE SEQUENCE [LARGE SCALE GENOMIC DNA]</scope>
    <source>
        <strain evidence="13">ATCC 35110 / GB-78</strain>
    </source>
</reference>
<keyword evidence="5 9" id="KW-0227">DNA damage</keyword>
<accession>B3QUT1</accession>
<dbReference type="RefSeq" id="WP_012500515.1">
    <property type="nucleotide sequence ID" value="NC_011026.1"/>
</dbReference>
<evidence type="ECO:0000256" key="3">
    <source>
        <dbReference type="ARBA" id="ARBA00021315"/>
    </source>
</evidence>
<dbReference type="GO" id="GO:0043590">
    <property type="term" value="C:bacterial nucleoid"/>
    <property type="evidence" value="ECO:0007669"/>
    <property type="project" value="TreeGrafter"/>
</dbReference>
<dbReference type="AlphaFoldDB" id="B3QUT1"/>
<comment type="function">
    <text evidence="1 9">May be involved in recombinational repair of damaged DNA.</text>
</comment>
<evidence type="ECO:0000256" key="10">
    <source>
        <dbReference type="SAM" id="Coils"/>
    </source>
</evidence>
<dbReference type="InterPro" id="IPR027417">
    <property type="entry name" value="P-loop_NTPase"/>
</dbReference>
<keyword evidence="4" id="KW-0547">Nucleotide-binding</keyword>
<dbReference type="NCBIfam" id="NF008121">
    <property type="entry name" value="PRK10869.1"/>
    <property type="match status" value="1"/>
</dbReference>
<protein>
    <recommendedName>
        <fullName evidence="3 9">DNA repair protein RecN</fullName>
    </recommendedName>
    <alternativeName>
        <fullName evidence="8 9">Recombination protein N</fullName>
    </alternativeName>
</protein>
<keyword evidence="7 9" id="KW-0234">DNA repair</keyword>
<evidence type="ECO:0000259" key="11">
    <source>
        <dbReference type="Pfam" id="PF02463"/>
    </source>
</evidence>
<dbReference type="Pfam" id="PF02463">
    <property type="entry name" value="SMC_N"/>
    <property type="match status" value="1"/>
</dbReference>
<dbReference type="PIRSF" id="PIRSF003128">
    <property type="entry name" value="RecN"/>
    <property type="match status" value="1"/>
</dbReference>
<evidence type="ECO:0000313" key="13">
    <source>
        <dbReference type="Proteomes" id="UP000001208"/>
    </source>
</evidence>
<feature type="coiled-coil region" evidence="10">
    <location>
        <begin position="166"/>
        <end position="193"/>
    </location>
</feature>
<keyword evidence="6" id="KW-0067">ATP-binding</keyword>
<name>B3QUT1_CHLT3</name>
<feature type="domain" description="RecF/RecN/SMC N-terminal" evidence="11">
    <location>
        <begin position="1"/>
        <end position="518"/>
    </location>
</feature>
<dbReference type="OrthoDB" id="9806954at2"/>
<evidence type="ECO:0000256" key="6">
    <source>
        <dbReference type="ARBA" id="ARBA00022840"/>
    </source>
</evidence>
<evidence type="ECO:0000256" key="4">
    <source>
        <dbReference type="ARBA" id="ARBA00022741"/>
    </source>
</evidence>
<evidence type="ECO:0000256" key="2">
    <source>
        <dbReference type="ARBA" id="ARBA00009441"/>
    </source>
</evidence>
<dbReference type="InterPro" id="IPR004604">
    <property type="entry name" value="DNA_recomb/repair_RecN"/>
</dbReference>
<evidence type="ECO:0000313" key="12">
    <source>
        <dbReference type="EMBL" id="ACF14432.1"/>
    </source>
</evidence>
<evidence type="ECO:0000256" key="7">
    <source>
        <dbReference type="ARBA" id="ARBA00023204"/>
    </source>
</evidence>
<gene>
    <name evidence="12" type="ordered locus">Ctha_1978</name>
</gene>
<dbReference type="InterPro" id="IPR003395">
    <property type="entry name" value="RecF/RecN/SMC_N"/>
</dbReference>
<dbReference type="GO" id="GO:0006310">
    <property type="term" value="P:DNA recombination"/>
    <property type="evidence" value="ECO:0007669"/>
    <property type="project" value="InterPro"/>
</dbReference>
<dbReference type="PANTHER" id="PTHR11059:SF0">
    <property type="entry name" value="DNA REPAIR PROTEIN RECN"/>
    <property type="match status" value="1"/>
</dbReference>
<evidence type="ECO:0000256" key="1">
    <source>
        <dbReference type="ARBA" id="ARBA00003618"/>
    </source>
</evidence>
<proteinExistence type="inferred from homology"/>
<dbReference type="STRING" id="517418.Ctha_1978"/>
<dbReference type="FunFam" id="3.40.50.300:FF:000319">
    <property type="entry name" value="DNA repair protein RecN"/>
    <property type="match status" value="1"/>
</dbReference>
<sequence length="573" mass="65032">MLKTLYIKNFALIEELSIEFNSGLNIITGETGAGKSILIGALSLVLGERGSVDVIRKGEDKAIIECIIDVSNNKQVSDLLKNNEIDYSDEMILRREISRKGQSRCFINDMPAPVGVLKEVGNLSIDLHGQHEHQSLLRVETHLHLLDDFGGLGGLVDEFNKRYYELHTAKIRLEELQKKEQHLREKKQLYDYQLREIDSVNPQPNEFKDLQNEQNILENTEQLFSATNELHEILYANDDSVHNRLVQARNLLVDLTHIDNAFSDAASDAYSALALVDEINKYVQRYNSTMEFNADRLEDVRDRLNALNALRKKYGGTLEEVLNYRNIISAEVQLAENFEDEIQKWQLKVADLQSSVSQIALRLSQKRQAVANRLCLSIIEEIRRMGMETVLFKVHFTHHSSSSGDIFVENEQYSATPSGYDHVEFMISTNKGEDPKPLAKVASGGEISRIMLALKTVLAKSERLPILVFDEIDTGISGKIAQVVGFSMRELSRYHQIIAITHLPQIAALADTHYRVEKKVVKDRTISTVERLDKTEHQKEVARMLSGSEITEAALRSAEELIDAINIQHRLFN</sequence>
<dbReference type="HOGENOM" id="CLU_018297_3_1_10"/>
<dbReference type="FunFam" id="3.40.50.300:FF:000356">
    <property type="entry name" value="DNA repair protein RecN"/>
    <property type="match status" value="1"/>
</dbReference>
<evidence type="ECO:0000256" key="9">
    <source>
        <dbReference type="PIRNR" id="PIRNR003128"/>
    </source>
</evidence>
<dbReference type="KEGG" id="cts:Ctha_1978"/>
<dbReference type="Gene3D" id="3.40.50.300">
    <property type="entry name" value="P-loop containing nucleotide triphosphate hydrolases"/>
    <property type="match status" value="2"/>
</dbReference>
<evidence type="ECO:0000256" key="5">
    <source>
        <dbReference type="ARBA" id="ARBA00022763"/>
    </source>
</evidence>
<dbReference type="eggNOG" id="COG0497">
    <property type="taxonomic scope" value="Bacteria"/>
</dbReference>
<dbReference type="GO" id="GO:0006281">
    <property type="term" value="P:DNA repair"/>
    <property type="evidence" value="ECO:0007669"/>
    <property type="project" value="UniProtKB-KW"/>
</dbReference>
<keyword evidence="13" id="KW-1185">Reference proteome</keyword>
<keyword evidence="10" id="KW-0175">Coiled coil</keyword>
<evidence type="ECO:0000256" key="8">
    <source>
        <dbReference type="ARBA" id="ARBA00033408"/>
    </source>
</evidence>
<dbReference type="PANTHER" id="PTHR11059">
    <property type="entry name" value="DNA REPAIR PROTEIN RECN"/>
    <property type="match status" value="1"/>
</dbReference>
<dbReference type="SUPFAM" id="SSF52540">
    <property type="entry name" value="P-loop containing nucleoside triphosphate hydrolases"/>
    <property type="match status" value="2"/>
</dbReference>
<dbReference type="NCBIfam" id="TIGR00634">
    <property type="entry name" value="recN"/>
    <property type="match status" value="1"/>
</dbReference>
<comment type="similarity">
    <text evidence="2 9">Belongs to the RecN family.</text>
</comment>
<dbReference type="EMBL" id="CP001100">
    <property type="protein sequence ID" value="ACF14432.1"/>
    <property type="molecule type" value="Genomic_DNA"/>
</dbReference>
<dbReference type="GO" id="GO:0005524">
    <property type="term" value="F:ATP binding"/>
    <property type="evidence" value="ECO:0007669"/>
    <property type="project" value="UniProtKB-KW"/>
</dbReference>
<dbReference type="GO" id="GO:0009432">
    <property type="term" value="P:SOS response"/>
    <property type="evidence" value="ECO:0007669"/>
    <property type="project" value="TreeGrafter"/>
</dbReference>
<organism evidence="12 13">
    <name type="scientific">Chloroherpeton thalassium (strain ATCC 35110 / GB-78)</name>
    <dbReference type="NCBI Taxonomy" id="517418"/>
    <lineage>
        <taxon>Bacteria</taxon>
        <taxon>Pseudomonadati</taxon>
        <taxon>Chlorobiota</taxon>
        <taxon>Chlorobiia</taxon>
        <taxon>Chlorobiales</taxon>
        <taxon>Chloroherpetonaceae</taxon>
        <taxon>Chloroherpeton</taxon>
    </lineage>
</organism>